<keyword evidence="4" id="KW-1185">Reference proteome</keyword>
<dbReference type="PANTHER" id="PTHR43662:SF3">
    <property type="entry name" value="DOMAIN PROTEIN, PUTATIVE (AFU_ORTHOLOGUE AFUA_6G11970)-RELATED"/>
    <property type="match status" value="1"/>
</dbReference>
<feature type="domain" description="DUF1996" evidence="2">
    <location>
        <begin position="229"/>
        <end position="451"/>
    </location>
</feature>
<dbReference type="Pfam" id="PF09362">
    <property type="entry name" value="DUF1996"/>
    <property type="match status" value="1"/>
</dbReference>
<dbReference type="RefSeq" id="WP_380230616.1">
    <property type="nucleotide sequence ID" value="NZ_JBHSVH010000002.1"/>
</dbReference>
<evidence type="ECO:0000259" key="2">
    <source>
        <dbReference type="Pfam" id="PF09362"/>
    </source>
</evidence>
<name>A0ABW2FPL1_9ACTN</name>
<accession>A0ABW2FPL1</accession>
<organism evidence="3 4">
    <name type="scientific">Kitasatospora paranensis</name>
    <dbReference type="NCBI Taxonomy" id="258053"/>
    <lineage>
        <taxon>Bacteria</taxon>
        <taxon>Bacillati</taxon>
        <taxon>Actinomycetota</taxon>
        <taxon>Actinomycetes</taxon>
        <taxon>Kitasatosporales</taxon>
        <taxon>Streptomycetaceae</taxon>
        <taxon>Kitasatospora</taxon>
    </lineage>
</organism>
<dbReference type="EMBL" id="JBHTAJ010000008">
    <property type="protein sequence ID" value="MFC7179133.1"/>
    <property type="molecule type" value="Genomic_DNA"/>
</dbReference>
<protein>
    <submittedName>
        <fullName evidence="3">DUF1996 domain-containing protein</fullName>
    </submittedName>
</protein>
<feature type="compositionally biased region" description="Low complexity" evidence="1">
    <location>
        <begin position="155"/>
        <end position="177"/>
    </location>
</feature>
<dbReference type="PROSITE" id="PS51318">
    <property type="entry name" value="TAT"/>
    <property type="match status" value="1"/>
</dbReference>
<feature type="compositionally biased region" description="Polar residues" evidence="1">
    <location>
        <begin position="205"/>
        <end position="217"/>
    </location>
</feature>
<dbReference type="InterPro" id="IPR018535">
    <property type="entry name" value="DUF1996"/>
</dbReference>
<evidence type="ECO:0000313" key="4">
    <source>
        <dbReference type="Proteomes" id="UP001596435"/>
    </source>
</evidence>
<proteinExistence type="predicted"/>
<gene>
    <name evidence="3" type="ORF">ACFQMG_06095</name>
</gene>
<feature type="region of interest" description="Disordered" evidence="1">
    <location>
        <begin position="155"/>
        <end position="226"/>
    </location>
</feature>
<reference evidence="4" key="1">
    <citation type="journal article" date="2019" name="Int. J. Syst. Evol. Microbiol.">
        <title>The Global Catalogue of Microorganisms (GCM) 10K type strain sequencing project: providing services to taxonomists for standard genome sequencing and annotation.</title>
        <authorList>
            <consortium name="The Broad Institute Genomics Platform"/>
            <consortium name="The Broad Institute Genome Sequencing Center for Infectious Disease"/>
            <person name="Wu L."/>
            <person name="Ma J."/>
        </authorList>
    </citation>
    <scope>NUCLEOTIDE SEQUENCE [LARGE SCALE GENOMIC DNA]</scope>
    <source>
        <strain evidence="4">CGMCC 1.12859</strain>
    </source>
</reference>
<dbReference type="InterPro" id="IPR006311">
    <property type="entry name" value="TAT_signal"/>
</dbReference>
<comment type="caution">
    <text evidence="3">The sequence shown here is derived from an EMBL/GenBank/DDBJ whole genome shotgun (WGS) entry which is preliminary data.</text>
</comment>
<sequence length="472" mass="49644">MRIHKRDKARRRMLALLLAGVLAVTGASVLTVAAFAGQRQPPAQPAATRMGTVACGDVGSLLDQVPAAAQPAVDRDLADLDVQVADAYRSLMAPGAGGGEQRVMDALVAKRTTTLRNLKASAGPDAGLPGDLTGLASCGIRRDLVVDASARDYAPDAQAGSSGSSGPSGPAALSKGSGNRGSGLGRGFVDIRTVSPNVAKPARTGSATGTFTSQCGRNENRHLNPDNVIVAPGVSNGAHHMHDYVGNLITDAFSANNRLARAGTTCSNGDQSAYYWPVLRLLNGVTEKDAKAPGGGQDSNVGRILQPADVQITYNSAAGNKVQPMTRFLRIITGDAKALTNGPANAHASWSCTGFENRQLADKYPICPNGSRVVRTLKFPDCWDGKNIDSANHRTHTAFSQANGSCPKNFRAIPQLVERVAYDVPTGVRFAVDSFPEQLHNPVTDHGDFINVMNRNLLDQMVSCINEGRRCG</sequence>
<dbReference type="Proteomes" id="UP001596435">
    <property type="component" value="Unassembled WGS sequence"/>
</dbReference>
<evidence type="ECO:0000256" key="1">
    <source>
        <dbReference type="SAM" id="MobiDB-lite"/>
    </source>
</evidence>
<dbReference type="PANTHER" id="PTHR43662">
    <property type="match status" value="1"/>
</dbReference>
<evidence type="ECO:0000313" key="3">
    <source>
        <dbReference type="EMBL" id="MFC7179133.1"/>
    </source>
</evidence>